<dbReference type="SUPFAM" id="SSF55729">
    <property type="entry name" value="Acyl-CoA N-acyltransferases (Nat)"/>
    <property type="match status" value="1"/>
</dbReference>
<dbReference type="InterPro" id="IPR000182">
    <property type="entry name" value="GNAT_dom"/>
</dbReference>
<protein>
    <submittedName>
        <fullName evidence="5">[Ribosomal protein S5]-alanine N-acetyltransferase</fullName>
        <ecNumber evidence="5">2.3.1.267</ecNumber>
    </submittedName>
</protein>
<evidence type="ECO:0000313" key="6">
    <source>
        <dbReference type="Proteomes" id="UP000838160"/>
    </source>
</evidence>
<dbReference type="InterPro" id="IPR016181">
    <property type="entry name" value="Acyl_CoA_acyltransferase"/>
</dbReference>
<organism evidence="5 6">
    <name type="scientific">Vibrio hippocampi</name>
    <dbReference type="NCBI Taxonomy" id="654686"/>
    <lineage>
        <taxon>Bacteria</taxon>
        <taxon>Pseudomonadati</taxon>
        <taxon>Pseudomonadota</taxon>
        <taxon>Gammaproteobacteria</taxon>
        <taxon>Vibrionales</taxon>
        <taxon>Vibrionaceae</taxon>
        <taxon>Vibrio</taxon>
    </lineage>
</organism>
<evidence type="ECO:0000256" key="3">
    <source>
        <dbReference type="ARBA" id="ARBA00038502"/>
    </source>
</evidence>
<proteinExistence type="inferred from homology"/>
<gene>
    <name evidence="5" type="primary">rimJ</name>
    <name evidence="5" type="ORF">VHP8226_01609</name>
</gene>
<dbReference type="PROSITE" id="PS51186">
    <property type="entry name" value="GNAT"/>
    <property type="match status" value="1"/>
</dbReference>
<dbReference type="Pfam" id="PF13302">
    <property type="entry name" value="Acetyltransf_3"/>
    <property type="match status" value="1"/>
</dbReference>
<comment type="similarity">
    <text evidence="3">Belongs to the acetyltransferase family. RimJ subfamily.</text>
</comment>
<comment type="caution">
    <text evidence="5">The sequence shown here is derived from an EMBL/GenBank/DDBJ whole genome shotgun (WGS) entry which is preliminary data.</text>
</comment>
<evidence type="ECO:0000256" key="1">
    <source>
        <dbReference type="ARBA" id="ARBA00022679"/>
    </source>
</evidence>
<dbReference type="PANTHER" id="PTHR43792:SF8">
    <property type="entry name" value="[RIBOSOMAL PROTEIN US5]-ALANINE N-ACETYLTRANSFERASE"/>
    <property type="match status" value="1"/>
</dbReference>
<name>A0ABN8DH62_9VIBR</name>
<reference evidence="5" key="1">
    <citation type="submission" date="2021-12" db="EMBL/GenBank/DDBJ databases">
        <authorList>
            <person name="Rodrigo-Torres L."/>
            <person name="Arahal R. D."/>
            <person name="Lucena T."/>
        </authorList>
    </citation>
    <scope>NUCLEOTIDE SEQUENCE</scope>
    <source>
        <strain evidence="5">CECT 8226</strain>
    </source>
</reference>
<dbReference type="EC" id="2.3.1.267" evidence="5"/>
<dbReference type="PANTHER" id="PTHR43792">
    <property type="entry name" value="GNAT FAMILY, PUTATIVE (AFU_ORTHOLOGUE AFUA_3G00765)-RELATED-RELATED"/>
    <property type="match status" value="1"/>
</dbReference>
<feature type="domain" description="N-acetyltransferase" evidence="4">
    <location>
        <begin position="39"/>
        <end position="182"/>
    </location>
</feature>
<dbReference type="GO" id="GO:0008999">
    <property type="term" value="F:protein-N-terminal-alanine acetyltransferase activity"/>
    <property type="evidence" value="ECO:0007669"/>
    <property type="project" value="UniProtKB-EC"/>
</dbReference>
<dbReference type="Proteomes" id="UP000838160">
    <property type="component" value="Unassembled WGS sequence"/>
</dbReference>
<dbReference type="RefSeq" id="WP_237484549.1">
    <property type="nucleotide sequence ID" value="NZ_CAKLCM010000002.1"/>
</dbReference>
<evidence type="ECO:0000256" key="2">
    <source>
        <dbReference type="ARBA" id="ARBA00023315"/>
    </source>
</evidence>
<keyword evidence="6" id="KW-1185">Reference proteome</keyword>
<evidence type="ECO:0000259" key="4">
    <source>
        <dbReference type="PROSITE" id="PS51186"/>
    </source>
</evidence>
<keyword evidence="1 5" id="KW-0808">Transferase</keyword>
<evidence type="ECO:0000313" key="5">
    <source>
        <dbReference type="EMBL" id="CAH0526135.1"/>
    </source>
</evidence>
<dbReference type="NCBIfam" id="NF008072">
    <property type="entry name" value="PRK10809.1"/>
    <property type="match status" value="1"/>
</dbReference>
<keyword evidence="2 5" id="KW-0012">Acyltransferase</keyword>
<sequence length="201" mass="23169">MQDLSSPVQMYCSDGEILVRTTKPSDAYMLADYFQHNREHLKPWEPERGEDFYRVDSWASKLIKLDELHRLGKAYYCIIVELSSQKMIGTVSFSHLVRFPVYSCNLGYSLAQSAQGQGFMQKALALALPYMFDTQQMHRIGATYMPNNHRSGAVLHSMGFEKEGIAKDYLLINGKWEDHILTALINPNWQANSQRYMQKMS</sequence>
<dbReference type="EMBL" id="CAKLCM010000002">
    <property type="protein sequence ID" value="CAH0526135.1"/>
    <property type="molecule type" value="Genomic_DNA"/>
</dbReference>
<dbReference type="InterPro" id="IPR051531">
    <property type="entry name" value="N-acetyltransferase"/>
</dbReference>
<accession>A0ABN8DH62</accession>
<dbReference type="Gene3D" id="3.40.630.30">
    <property type="match status" value="1"/>
</dbReference>